<protein>
    <submittedName>
        <fullName evidence="1">Uncharacterized protein</fullName>
    </submittedName>
</protein>
<dbReference type="EMBL" id="CP000926">
    <property type="protein sequence ID" value="ABY97367.1"/>
    <property type="molecule type" value="Genomic_DNA"/>
</dbReference>
<sequence>MWLLHLPDGGAEEELHNGQYDRNSVFPFDVTLDKDQVKRWGEGGHTFFIRVVPYNNPLPVDFPPLHLIFDRVAPYPNQMPNPFPAIAAVLDTNIGSVELTLPGYPLPSDTTYPGWDAKDTVGWVWRKQVPVDPGDLVPDGTALVTTVPLTIPVPQNVIEDEGDGGILIAYILQDKAGNRSAVSRATRVTVALGNLPVPADFQKPLVLDMNNGVVDQDAVLKGIEVQIDAFQHFKSSDLITLHWGTHDFAERAVGTFPVKQAIPASVILDIYGKGSTGVKPVDVTYEVRRGDHPLGGESDTFDVNLERIGPIVPDPDPEWPGPVNPQMALPDVYGGNDNQKNHLTENDDGADAELRVTIDAAFAEDDLVEFYYTDEHVIEADYQLEQADPGNEIKVTIPWAYILRHDNGNRFAHYEVSRAGVPNKAASGPQPIVVEAIVIHPEAAEILGGFVSGGRLWLNCTSLFDPADPTDVNPDVRINIPDLSKWLANGEDLTLTWTATQGTAPGGLDIPNAKFEKTIQLNATNPPTGFVWRIPYADGLKPIYEFNQAVTYDGLATFIYAFERNGKTITSEPAVAVVSMHSFTAECPLVRP</sequence>
<name>B0KUR2_PSEPG</name>
<proteinExistence type="predicted"/>
<gene>
    <name evidence="1" type="ordered locus">PputGB1_1462</name>
</gene>
<dbReference type="KEGG" id="ppg:PputGB1_1462"/>
<accession>B0KUR2</accession>
<dbReference type="Proteomes" id="UP000002157">
    <property type="component" value="Chromosome"/>
</dbReference>
<dbReference type="AlphaFoldDB" id="B0KUR2"/>
<dbReference type="HOGENOM" id="CLU_025725_0_0_6"/>
<evidence type="ECO:0000313" key="1">
    <source>
        <dbReference type="EMBL" id="ABY97367.1"/>
    </source>
</evidence>
<organism evidence="1 2">
    <name type="scientific">Pseudomonas putida (strain GB-1)</name>
    <dbReference type="NCBI Taxonomy" id="76869"/>
    <lineage>
        <taxon>Bacteria</taxon>
        <taxon>Pseudomonadati</taxon>
        <taxon>Pseudomonadota</taxon>
        <taxon>Gammaproteobacteria</taxon>
        <taxon>Pseudomonadales</taxon>
        <taxon>Pseudomonadaceae</taxon>
        <taxon>Pseudomonas</taxon>
    </lineage>
</organism>
<reference evidence="1 2" key="1">
    <citation type="submission" date="2008-01" db="EMBL/GenBank/DDBJ databases">
        <title>Complete sequence of Pseudomonas putida GB-1.</title>
        <authorList>
            <consortium name="US DOE Joint Genome Institute"/>
            <person name="Copeland A."/>
            <person name="Lucas S."/>
            <person name="Lapidus A."/>
            <person name="Barry K."/>
            <person name="Glavina del Rio T."/>
            <person name="Dalin E."/>
            <person name="Tice H."/>
            <person name="Pitluck S."/>
            <person name="Bruce D."/>
            <person name="Goodwin L."/>
            <person name="Chertkov O."/>
            <person name="Brettin T."/>
            <person name="Detter J.C."/>
            <person name="Han C."/>
            <person name="Kuske C.R."/>
            <person name="Schmutz J."/>
            <person name="Larimer F."/>
            <person name="Land M."/>
            <person name="Hauser L."/>
            <person name="Kyrpides N."/>
            <person name="Kim E."/>
            <person name="McCarthy J.K."/>
            <person name="Richardson P."/>
        </authorList>
    </citation>
    <scope>NUCLEOTIDE SEQUENCE [LARGE SCALE GENOMIC DNA]</scope>
    <source>
        <strain evidence="1 2">GB-1</strain>
    </source>
</reference>
<evidence type="ECO:0000313" key="2">
    <source>
        <dbReference type="Proteomes" id="UP000002157"/>
    </source>
</evidence>